<feature type="non-terminal residue" evidence="2">
    <location>
        <position position="442"/>
    </location>
</feature>
<dbReference type="Gene3D" id="3.40.50.300">
    <property type="entry name" value="P-loop containing nucleotide triphosphate hydrolases"/>
    <property type="match status" value="1"/>
</dbReference>
<accession>A0A812ZPD8</accession>
<protein>
    <recommendedName>
        <fullName evidence="4">Guanylate-binding protein N-terminal domain-containing protein</fullName>
    </recommendedName>
</protein>
<evidence type="ECO:0000313" key="3">
    <source>
        <dbReference type="Proteomes" id="UP000601435"/>
    </source>
</evidence>
<dbReference type="AlphaFoldDB" id="A0A812ZPD8"/>
<dbReference type="EMBL" id="CAJNJA010048959">
    <property type="protein sequence ID" value="CAE7834531.1"/>
    <property type="molecule type" value="Genomic_DNA"/>
</dbReference>
<dbReference type="Proteomes" id="UP000601435">
    <property type="component" value="Unassembled WGS sequence"/>
</dbReference>
<name>A0A812ZPD8_9DINO</name>
<dbReference type="OrthoDB" id="425315at2759"/>
<keyword evidence="3" id="KW-1185">Reference proteome</keyword>
<sequence>MATSLWLLRLLWLVPGRALPAWNQAIEMFRVTRATGQIEFIDNGLYDGPSSKLPLQVVALFGTTSGGKSTTCRFLSCSMGVPTNFPSSTIGPQHEPTRGLWGSPVVDADGKHYIILDIEGFDNSEQDQKVAEAVLKLLALLSEVTSVFVQVRRTPTIQASDLEYIASFVSQVRSTLLKRPVATRGDAGPNDNFPALLIAHVMPVHLSHDEQEAKAVEITTQALAAQPEVIKTVSENYIELVHKEGLGLHFDYLTIYELPMFEKLQRHMDTAETPDDLLEKVRNLVDFNKEESSPKYKAGQTFLDDIDLLRDKIWNVSRARIDGRGRAITAQTFRQLLKWGVEEMNKIGPLSNVYLWEKIAIDACTKQLQDKIDALEARLKAVMEGKSRGLAEAMSDATRELDDFFDGLNLRPSGKAREACERMKASTWALVVVPFKDQVLLE</sequence>
<feature type="chain" id="PRO_5033031883" description="Guanylate-binding protein N-terminal domain-containing protein" evidence="1">
    <location>
        <begin position="19"/>
        <end position="442"/>
    </location>
</feature>
<evidence type="ECO:0000313" key="2">
    <source>
        <dbReference type="EMBL" id="CAE7834531.1"/>
    </source>
</evidence>
<gene>
    <name evidence="2" type="ORF">SNEC2469_LOCUS25015</name>
</gene>
<proteinExistence type="predicted"/>
<organism evidence="2 3">
    <name type="scientific">Symbiodinium necroappetens</name>
    <dbReference type="NCBI Taxonomy" id="1628268"/>
    <lineage>
        <taxon>Eukaryota</taxon>
        <taxon>Sar</taxon>
        <taxon>Alveolata</taxon>
        <taxon>Dinophyceae</taxon>
        <taxon>Suessiales</taxon>
        <taxon>Symbiodiniaceae</taxon>
        <taxon>Symbiodinium</taxon>
    </lineage>
</organism>
<evidence type="ECO:0000256" key="1">
    <source>
        <dbReference type="SAM" id="SignalP"/>
    </source>
</evidence>
<comment type="caution">
    <text evidence="2">The sequence shown here is derived from an EMBL/GenBank/DDBJ whole genome shotgun (WGS) entry which is preliminary data.</text>
</comment>
<dbReference type="InterPro" id="IPR027417">
    <property type="entry name" value="P-loop_NTPase"/>
</dbReference>
<reference evidence="2" key="1">
    <citation type="submission" date="2021-02" db="EMBL/GenBank/DDBJ databases">
        <authorList>
            <person name="Dougan E. K."/>
            <person name="Rhodes N."/>
            <person name="Thang M."/>
            <person name="Chan C."/>
        </authorList>
    </citation>
    <scope>NUCLEOTIDE SEQUENCE</scope>
</reference>
<keyword evidence="1" id="KW-0732">Signal</keyword>
<evidence type="ECO:0008006" key="4">
    <source>
        <dbReference type="Google" id="ProtNLM"/>
    </source>
</evidence>
<dbReference type="SUPFAM" id="SSF52540">
    <property type="entry name" value="P-loop containing nucleoside triphosphate hydrolases"/>
    <property type="match status" value="1"/>
</dbReference>
<feature type="signal peptide" evidence="1">
    <location>
        <begin position="1"/>
        <end position="18"/>
    </location>
</feature>